<dbReference type="PANTHER" id="PTHR43875:SF4">
    <property type="entry name" value="GLUCOSE IMPORT ATP-BINDING PROTEIN GLCV"/>
    <property type="match status" value="1"/>
</dbReference>
<dbReference type="GO" id="GO:0005524">
    <property type="term" value="F:ATP binding"/>
    <property type="evidence" value="ECO:0007669"/>
    <property type="project" value="UniProtKB-KW"/>
</dbReference>
<dbReference type="InterPro" id="IPR017871">
    <property type="entry name" value="ABC_transporter-like_CS"/>
</dbReference>
<protein>
    <submittedName>
        <fullName evidence="5">ABC transporter ATP-binding protein</fullName>
    </submittedName>
</protein>
<dbReference type="InterPro" id="IPR013611">
    <property type="entry name" value="Transp-assoc_OB_typ2"/>
</dbReference>
<gene>
    <name evidence="5" type="ORF">ACFP2V_25940</name>
</gene>
<evidence type="ECO:0000256" key="2">
    <source>
        <dbReference type="ARBA" id="ARBA00022741"/>
    </source>
</evidence>
<dbReference type="InterPro" id="IPR027417">
    <property type="entry name" value="P-loop_NTPase"/>
</dbReference>
<evidence type="ECO:0000313" key="6">
    <source>
        <dbReference type="Proteomes" id="UP001596183"/>
    </source>
</evidence>
<dbReference type="PANTHER" id="PTHR43875">
    <property type="entry name" value="MALTODEXTRIN IMPORT ATP-BINDING PROTEIN MSMX"/>
    <property type="match status" value="1"/>
</dbReference>
<dbReference type="Proteomes" id="UP001596183">
    <property type="component" value="Unassembled WGS sequence"/>
</dbReference>
<dbReference type="Pfam" id="PF08402">
    <property type="entry name" value="TOBE_2"/>
    <property type="match status" value="1"/>
</dbReference>
<dbReference type="Gene3D" id="3.40.50.300">
    <property type="entry name" value="P-loop containing nucleotide triphosphate hydrolases"/>
    <property type="match status" value="1"/>
</dbReference>
<dbReference type="PROSITE" id="PS50893">
    <property type="entry name" value="ABC_TRANSPORTER_2"/>
    <property type="match status" value="1"/>
</dbReference>
<dbReference type="InterPro" id="IPR008995">
    <property type="entry name" value="Mo/tungstate-bd_C_term_dom"/>
</dbReference>
<organism evidence="5 6">
    <name type="scientific">Streptomyces incanus</name>
    <dbReference type="NCBI Taxonomy" id="887453"/>
    <lineage>
        <taxon>Bacteria</taxon>
        <taxon>Bacillati</taxon>
        <taxon>Actinomycetota</taxon>
        <taxon>Actinomycetes</taxon>
        <taxon>Kitasatosporales</taxon>
        <taxon>Streptomycetaceae</taxon>
        <taxon>Streptomyces</taxon>
    </lineage>
</organism>
<reference evidence="6" key="1">
    <citation type="journal article" date="2019" name="Int. J. Syst. Evol. Microbiol.">
        <title>The Global Catalogue of Microorganisms (GCM) 10K type strain sequencing project: providing services to taxonomists for standard genome sequencing and annotation.</title>
        <authorList>
            <consortium name="The Broad Institute Genomics Platform"/>
            <consortium name="The Broad Institute Genome Sequencing Center for Infectious Disease"/>
            <person name="Wu L."/>
            <person name="Ma J."/>
        </authorList>
    </citation>
    <scope>NUCLEOTIDE SEQUENCE [LARGE SCALE GENOMIC DNA]</scope>
    <source>
        <strain evidence="6">JCM 13852</strain>
    </source>
</reference>
<dbReference type="PROSITE" id="PS00211">
    <property type="entry name" value="ABC_TRANSPORTER_1"/>
    <property type="match status" value="1"/>
</dbReference>
<sequence>MANVVSLDTGDVTAREAAAHPPAPAAPEPALRIRGVRKMYRRSDGESVPAVDDTTLDIHEGEVLVLLGASGCGKSTFLRCIAGLEKPDAGSIESRGKILSSAEDGVFVPPEQRDISMIFQSYALWPHMTIFKNVAYPLTTGHHKGLTREQIRERVMDVLEMMGIAHLAEQHPAQISGGQQQRVALARALVKDSGIVLFDEPLSNVDARVRDQLRVEIREMQKRLGFTAVYVTHDQEEAIGMADRIAVIDHGVVAHVATPREVYLRPANLRVARFIGKLNEVEGTVTAVRGDGSVTVATALGDIEAATGQDGLRTGQEIAAVWRPDRTVLNGADGGGNCWPGTVRTSEFYGSFTDSRITLGDRDHEVMHWATGDVPLETGGSVRLSVAPSDVRALAR</sequence>
<keyword evidence="6" id="KW-1185">Reference proteome</keyword>
<name>A0ABW0XUP9_9ACTN</name>
<feature type="domain" description="ABC transporter" evidence="4">
    <location>
        <begin position="31"/>
        <end position="275"/>
    </location>
</feature>
<proteinExistence type="predicted"/>
<dbReference type="InterPro" id="IPR047641">
    <property type="entry name" value="ABC_transpr_MalK/UgpC-like"/>
</dbReference>
<keyword evidence="2" id="KW-0547">Nucleotide-binding</keyword>
<keyword evidence="1" id="KW-0813">Transport</keyword>
<dbReference type="EMBL" id="JBHSPC010000085">
    <property type="protein sequence ID" value="MFC5673418.1"/>
    <property type="molecule type" value="Genomic_DNA"/>
</dbReference>
<evidence type="ECO:0000259" key="4">
    <source>
        <dbReference type="PROSITE" id="PS50893"/>
    </source>
</evidence>
<keyword evidence="3 5" id="KW-0067">ATP-binding</keyword>
<dbReference type="RefSeq" id="WP_381217228.1">
    <property type="nucleotide sequence ID" value="NZ_JBHSPC010000085.1"/>
</dbReference>
<dbReference type="SUPFAM" id="SSF52540">
    <property type="entry name" value="P-loop containing nucleoside triphosphate hydrolases"/>
    <property type="match status" value="1"/>
</dbReference>
<dbReference type="InterPro" id="IPR003593">
    <property type="entry name" value="AAA+_ATPase"/>
</dbReference>
<dbReference type="Pfam" id="PF00005">
    <property type="entry name" value="ABC_tran"/>
    <property type="match status" value="1"/>
</dbReference>
<comment type="caution">
    <text evidence="5">The sequence shown here is derived from an EMBL/GenBank/DDBJ whole genome shotgun (WGS) entry which is preliminary data.</text>
</comment>
<dbReference type="Gene3D" id="2.40.50.100">
    <property type="match status" value="1"/>
</dbReference>
<evidence type="ECO:0000256" key="1">
    <source>
        <dbReference type="ARBA" id="ARBA00022448"/>
    </source>
</evidence>
<dbReference type="SUPFAM" id="SSF50331">
    <property type="entry name" value="MOP-like"/>
    <property type="match status" value="1"/>
</dbReference>
<accession>A0ABW0XUP9</accession>
<dbReference type="InterPro" id="IPR003439">
    <property type="entry name" value="ABC_transporter-like_ATP-bd"/>
</dbReference>
<dbReference type="SMART" id="SM00382">
    <property type="entry name" value="AAA"/>
    <property type="match status" value="1"/>
</dbReference>
<evidence type="ECO:0000313" key="5">
    <source>
        <dbReference type="EMBL" id="MFC5673418.1"/>
    </source>
</evidence>
<evidence type="ECO:0000256" key="3">
    <source>
        <dbReference type="ARBA" id="ARBA00022840"/>
    </source>
</evidence>